<comment type="similarity">
    <text evidence="2 12">Belongs to the class-III pyridoxal-phosphate-dependent aminotransferase family.</text>
</comment>
<evidence type="ECO:0000256" key="8">
    <source>
        <dbReference type="ARBA" id="ARBA00029760"/>
    </source>
</evidence>
<dbReference type="EnsemblMetazoa" id="XM_050643086.1">
    <property type="protein sequence ID" value="XP_050499043.1"/>
    <property type="gene ID" value="LOC114327771"/>
</dbReference>
<dbReference type="InterPro" id="IPR015422">
    <property type="entry name" value="PyrdxlP-dep_Trfase_small"/>
</dbReference>
<organism evidence="13 14">
    <name type="scientific">Diabrotica virgifera virgifera</name>
    <name type="common">western corn rootworm</name>
    <dbReference type="NCBI Taxonomy" id="50390"/>
    <lineage>
        <taxon>Eukaryota</taxon>
        <taxon>Metazoa</taxon>
        <taxon>Ecdysozoa</taxon>
        <taxon>Arthropoda</taxon>
        <taxon>Hexapoda</taxon>
        <taxon>Insecta</taxon>
        <taxon>Pterygota</taxon>
        <taxon>Neoptera</taxon>
        <taxon>Endopterygota</taxon>
        <taxon>Coleoptera</taxon>
        <taxon>Polyphaga</taxon>
        <taxon>Cucujiformia</taxon>
        <taxon>Chrysomeloidea</taxon>
        <taxon>Chrysomelidae</taxon>
        <taxon>Galerucinae</taxon>
        <taxon>Diabroticina</taxon>
        <taxon>Diabroticites</taxon>
        <taxon>Diabrotica</taxon>
    </lineage>
</organism>
<keyword evidence="6" id="KW-0808">Transferase</keyword>
<evidence type="ECO:0000313" key="14">
    <source>
        <dbReference type="Proteomes" id="UP001652700"/>
    </source>
</evidence>
<name>A0ABM5JM74_DIAVI</name>
<dbReference type="Proteomes" id="UP001652700">
    <property type="component" value="Unplaced"/>
</dbReference>
<dbReference type="EC" id="2.6.1.22" evidence="3"/>
<evidence type="ECO:0000256" key="9">
    <source>
        <dbReference type="ARBA" id="ARBA00030204"/>
    </source>
</evidence>
<dbReference type="Gene3D" id="3.40.640.10">
    <property type="entry name" value="Type I PLP-dependent aspartate aminotransferase-like (Major domain)"/>
    <property type="match status" value="1"/>
</dbReference>
<dbReference type="NCBIfam" id="TIGR00699">
    <property type="entry name" value="GABAtrns_euk"/>
    <property type="match status" value="1"/>
</dbReference>
<comment type="cofactor">
    <cofactor evidence="1">
        <name>pyridoxal 5'-phosphate</name>
        <dbReference type="ChEBI" id="CHEBI:597326"/>
    </cofactor>
</comment>
<evidence type="ECO:0000256" key="1">
    <source>
        <dbReference type="ARBA" id="ARBA00001933"/>
    </source>
</evidence>
<dbReference type="InterPro" id="IPR004631">
    <property type="entry name" value="4NH2But_aminotransferase_euk"/>
</dbReference>
<evidence type="ECO:0000256" key="5">
    <source>
        <dbReference type="ARBA" id="ARBA00022576"/>
    </source>
</evidence>
<evidence type="ECO:0000256" key="3">
    <source>
        <dbReference type="ARBA" id="ARBA00012876"/>
    </source>
</evidence>
<protein>
    <recommendedName>
        <fullName evidence="10">(S)-3-amino-2-methylpropionate transaminase</fullName>
        <ecNumber evidence="4">2.6.1.19</ecNumber>
        <ecNumber evidence="3">2.6.1.22</ecNumber>
    </recommendedName>
    <alternativeName>
        <fullName evidence="11">GABA aminotransferase</fullName>
    </alternativeName>
    <alternativeName>
        <fullName evidence="9">Gamma-amino-N-butyrate transaminase</fullName>
    </alternativeName>
    <alternativeName>
        <fullName evidence="8">L-AIBAT</fullName>
    </alternativeName>
</protein>
<keyword evidence="5" id="KW-0032">Aminotransferase</keyword>
<dbReference type="Pfam" id="PF00202">
    <property type="entry name" value="Aminotran_3"/>
    <property type="match status" value="1"/>
</dbReference>
<proteinExistence type="inferred from homology"/>
<evidence type="ECO:0000313" key="13">
    <source>
        <dbReference type="EnsemblMetazoa" id="XP_050499043.1"/>
    </source>
</evidence>
<dbReference type="Gene3D" id="3.90.1150.10">
    <property type="entry name" value="Aspartate Aminotransferase, domain 1"/>
    <property type="match status" value="1"/>
</dbReference>
<dbReference type="EC" id="2.6.1.19" evidence="4"/>
<keyword evidence="14" id="KW-1185">Reference proteome</keyword>
<keyword evidence="7 12" id="KW-0663">Pyridoxal phosphate</keyword>
<evidence type="ECO:0000256" key="6">
    <source>
        <dbReference type="ARBA" id="ARBA00022679"/>
    </source>
</evidence>
<dbReference type="CDD" id="cd00610">
    <property type="entry name" value="OAT_like"/>
    <property type="match status" value="1"/>
</dbReference>
<evidence type="ECO:0000256" key="11">
    <source>
        <dbReference type="ARBA" id="ARBA00031787"/>
    </source>
</evidence>
<dbReference type="SUPFAM" id="SSF53383">
    <property type="entry name" value="PLP-dependent transferases"/>
    <property type="match status" value="1"/>
</dbReference>
<dbReference type="InterPro" id="IPR015424">
    <property type="entry name" value="PyrdxlP-dep_Trfase"/>
</dbReference>
<dbReference type="PANTHER" id="PTHR43206:SF1">
    <property type="entry name" value="4-AMINOBUTYRATE AMINOTRANSFERASE, MITOCHONDRIAL"/>
    <property type="match status" value="1"/>
</dbReference>
<dbReference type="RefSeq" id="XP_050499043.1">
    <property type="nucleotide sequence ID" value="XM_050643086.1"/>
</dbReference>
<accession>A0ABM5JM74</accession>
<evidence type="ECO:0000256" key="7">
    <source>
        <dbReference type="ARBA" id="ARBA00022898"/>
    </source>
</evidence>
<dbReference type="GeneID" id="114327771"/>
<evidence type="ECO:0000256" key="4">
    <source>
        <dbReference type="ARBA" id="ARBA00012912"/>
    </source>
</evidence>
<dbReference type="PANTHER" id="PTHR43206">
    <property type="entry name" value="AMINOTRANSFERASE"/>
    <property type="match status" value="1"/>
</dbReference>
<evidence type="ECO:0000256" key="12">
    <source>
        <dbReference type="RuleBase" id="RU003560"/>
    </source>
</evidence>
<evidence type="ECO:0000256" key="2">
    <source>
        <dbReference type="ARBA" id="ARBA00008954"/>
    </source>
</evidence>
<sequence>MATYAQSVTTKLQSLDICNILKESKFKLFSDSCGQKNKKSLVPGEPDGPCMKTDIPGPKSKEGMKHLSNLQMVHWIQYLANYKKSIGNYIVDADDNVLLDTYMNISTMALGYSNPAILDVFKDPGNIKNMVNRSALGVFPDMDWPCLIENIMKSISPKLPKIQMMMCGTCACENAVKQAFIAYRMRERGNKDFTDEEKQSCIFNQPPGCPFLSVLSFKGSFHGRTLAMLSTTHSKPIQKLDLPTFNYWPTANFPNYKYPLEENVRENKEIDCRCLEEIEDIFHRQKKCGAPVASVLTEPIQSEGGDNHASPEFFKHLQQICKDNSAYLIIDEVQTGCGGTGKFWCIEHFDLPCPPDFVTFSKKFQAAGYFFSDAVDVKHGGRIMNTWLGDQSKAMMLEAIINTIKSQNLLDQVNRSGKKLLSGLKDLEKEFTPLMDSVRGRGTFIGYNIKDEETRNTLIIKLKKNGVQAGACGTRSIRIRPALVFQEHHVDIYLDILRKVLKELSGGAKRC</sequence>
<dbReference type="InterPro" id="IPR005814">
    <property type="entry name" value="Aminotrans_3"/>
</dbReference>
<evidence type="ECO:0000256" key="10">
    <source>
        <dbReference type="ARBA" id="ARBA00030857"/>
    </source>
</evidence>
<dbReference type="InterPro" id="IPR015421">
    <property type="entry name" value="PyrdxlP-dep_Trfase_major"/>
</dbReference>
<dbReference type="PIRSF" id="PIRSF000521">
    <property type="entry name" value="Transaminase_4ab_Lys_Orn"/>
    <property type="match status" value="1"/>
</dbReference>
<reference evidence="13" key="1">
    <citation type="submission" date="2025-05" db="UniProtKB">
        <authorList>
            <consortium name="EnsemblMetazoa"/>
        </authorList>
    </citation>
    <scope>IDENTIFICATION</scope>
</reference>